<feature type="compositionally biased region" description="Basic and acidic residues" evidence="1">
    <location>
        <begin position="30"/>
        <end position="40"/>
    </location>
</feature>
<name>A0A146FBH2_ASPKA</name>
<evidence type="ECO:0000313" key="3">
    <source>
        <dbReference type="EMBL" id="GAT22873.1"/>
    </source>
</evidence>
<dbReference type="AlphaFoldDB" id="A0A146FBH2"/>
<dbReference type="KEGG" id="aluc:AKAW2_10054A"/>
<dbReference type="Proteomes" id="UP000661280">
    <property type="component" value="Chromosome 1"/>
</dbReference>
<feature type="region of interest" description="Disordered" evidence="1">
    <location>
        <begin position="30"/>
        <end position="81"/>
    </location>
</feature>
<dbReference type="EMBL" id="AP024425">
    <property type="protein sequence ID" value="BCR93008.1"/>
    <property type="molecule type" value="Genomic_DNA"/>
</dbReference>
<evidence type="ECO:0000313" key="2">
    <source>
        <dbReference type="EMBL" id="BCR93008.1"/>
    </source>
</evidence>
<organism evidence="3 4">
    <name type="scientific">Aspergillus kawachii</name>
    <name type="common">White koji mold</name>
    <name type="synonym">Aspergillus awamori var. kawachi</name>
    <dbReference type="NCBI Taxonomy" id="1069201"/>
    <lineage>
        <taxon>Eukaryota</taxon>
        <taxon>Fungi</taxon>
        <taxon>Dikarya</taxon>
        <taxon>Ascomycota</taxon>
        <taxon>Pezizomycotina</taxon>
        <taxon>Eurotiomycetes</taxon>
        <taxon>Eurotiomycetidae</taxon>
        <taxon>Eurotiales</taxon>
        <taxon>Aspergillaceae</taxon>
        <taxon>Aspergillus</taxon>
        <taxon>Aspergillus subgen. Circumdati</taxon>
    </lineage>
</organism>
<evidence type="ECO:0000313" key="4">
    <source>
        <dbReference type="Proteomes" id="UP000075230"/>
    </source>
</evidence>
<reference evidence="4" key="2">
    <citation type="submission" date="2016-02" db="EMBL/GenBank/DDBJ databases">
        <title>Genome sequencing of Aspergillus luchuensis NBRC 4314.</title>
        <authorList>
            <person name="Yamada O."/>
        </authorList>
    </citation>
    <scope>NUCLEOTIDE SEQUENCE [LARGE SCALE GENOMIC DNA]</scope>
    <source>
        <strain evidence="4">RIB 2604</strain>
    </source>
</reference>
<dbReference type="EMBL" id="BCWF01000017">
    <property type="protein sequence ID" value="GAT22873.1"/>
    <property type="molecule type" value="Genomic_DNA"/>
</dbReference>
<feature type="region of interest" description="Disordered" evidence="1">
    <location>
        <begin position="1"/>
        <end position="20"/>
    </location>
</feature>
<keyword evidence="5" id="KW-1185">Reference proteome</keyword>
<evidence type="ECO:0000256" key="1">
    <source>
        <dbReference type="SAM" id="MobiDB-lite"/>
    </source>
</evidence>
<reference evidence="3 4" key="1">
    <citation type="journal article" date="2016" name="DNA Res.">
        <title>Genome sequence of Aspergillus luchuensis NBRC 4314.</title>
        <authorList>
            <person name="Yamada O."/>
            <person name="Machida M."/>
            <person name="Hosoyama A."/>
            <person name="Goto M."/>
            <person name="Takahashi T."/>
            <person name="Futagami T."/>
            <person name="Yamagata Y."/>
            <person name="Takeuchi M."/>
            <person name="Kobayashi T."/>
            <person name="Koike H."/>
            <person name="Abe K."/>
            <person name="Asai K."/>
            <person name="Arita M."/>
            <person name="Fujita N."/>
            <person name="Fukuda K."/>
            <person name="Higa K."/>
            <person name="Horikawa H."/>
            <person name="Ishikawa T."/>
            <person name="Jinno K."/>
            <person name="Kato Y."/>
            <person name="Kirimura K."/>
            <person name="Mizutani O."/>
            <person name="Nakasone K."/>
            <person name="Sano M."/>
            <person name="Shiraishi Y."/>
            <person name="Tsukahara M."/>
            <person name="Gomi K."/>
        </authorList>
    </citation>
    <scope>NUCLEOTIDE SEQUENCE [LARGE SCALE GENOMIC DNA]</scope>
    <source>
        <strain evidence="3 4">RIB 2604</strain>
    </source>
</reference>
<reference evidence="2" key="3">
    <citation type="submission" date="2021-01" db="EMBL/GenBank/DDBJ databases">
        <authorList>
            <consortium name="Aspergillus luchuensis mut. kawachii IFO 4304 genome sequencing consortium"/>
            <person name="Kazuki M."/>
            <person name="Futagami T."/>
        </authorList>
    </citation>
    <scope>NUCLEOTIDE SEQUENCE</scope>
    <source>
        <strain evidence="2">IFO 4308</strain>
    </source>
</reference>
<dbReference type="OrthoDB" id="4449538at2759"/>
<evidence type="ECO:0000313" key="5">
    <source>
        <dbReference type="Proteomes" id="UP000661280"/>
    </source>
</evidence>
<dbReference type="RefSeq" id="XP_041536774.1">
    <property type="nucleotide sequence ID" value="XM_041688323.1"/>
</dbReference>
<reference evidence="2" key="4">
    <citation type="submission" date="2021-02" db="EMBL/GenBank/DDBJ databases">
        <title>Aspergillus luchuensis mut. kawachii IFO 4304 genome sequence.</title>
        <authorList>
            <person name="Mori K."/>
            <person name="Kadooka C."/>
            <person name="Goto M."/>
            <person name="Futagami T."/>
        </authorList>
    </citation>
    <scope>NUCLEOTIDE SEQUENCE</scope>
    <source>
        <strain evidence="2">IFO 4308</strain>
    </source>
</reference>
<gene>
    <name evidence="2" type="ORF">AKAW2_10054A</name>
    <name evidence="3" type="ORF">RIB2604_01700090</name>
</gene>
<dbReference type="Proteomes" id="UP000075230">
    <property type="component" value="Unassembled WGS sequence"/>
</dbReference>
<accession>A0A146FBH2</accession>
<protein>
    <submittedName>
        <fullName evidence="3">Uncharacterized protein</fullName>
    </submittedName>
</protein>
<sequence length="81" mass="8861">MSPTNRVPSMRMNPSGARDIPTFIDELAKDEAKNQPKGDSESTFSDASTLQGNKQSSKLKRGLFSKIRSFSPSGKQDAVKE</sequence>
<proteinExistence type="predicted"/>
<feature type="compositionally biased region" description="Polar residues" evidence="1">
    <location>
        <begin position="41"/>
        <end position="56"/>
    </location>
</feature>
<dbReference type="GeneID" id="64954333"/>